<dbReference type="KEGG" id="ccot:CCAX7_57620"/>
<dbReference type="Proteomes" id="UP000287394">
    <property type="component" value="Chromosome"/>
</dbReference>
<dbReference type="EMBL" id="AP025739">
    <property type="protein sequence ID" value="BDI33711.1"/>
    <property type="molecule type" value="Genomic_DNA"/>
</dbReference>
<proteinExistence type="predicted"/>
<accession>A0A402D0C5</accession>
<organism evidence="2 3">
    <name type="scientific">Capsulimonas corticalis</name>
    <dbReference type="NCBI Taxonomy" id="2219043"/>
    <lineage>
        <taxon>Bacteria</taxon>
        <taxon>Bacillati</taxon>
        <taxon>Armatimonadota</taxon>
        <taxon>Armatimonadia</taxon>
        <taxon>Capsulimonadales</taxon>
        <taxon>Capsulimonadaceae</taxon>
        <taxon>Capsulimonas</taxon>
    </lineage>
</organism>
<keyword evidence="1" id="KW-0560">Oxidoreductase</keyword>
<dbReference type="InterPro" id="IPR028939">
    <property type="entry name" value="P5C_Rdtase_cat_N"/>
</dbReference>
<protein>
    <submittedName>
        <fullName evidence="2">NADPH-dependent F420 reductase</fullName>
    </submittedName>
</protein>
<sequence>MEIGILGAGNVGGALGRAWAGNGHQVTFGVADGSLSRAQETAARIGEGTKAALIRDAARADVVALAVPWDAARGVLESAGDLTGKVLLDCTNPLRGNKFATPDAASTSGGEQIAQWAPGARVVKVFNTLGFEGMQDPDFGGEAATMLYAGDDAEAKAIAATLAREMGFDAVDAGPLASAALLETLASLWGQLAYAQGMGRGIAFRLLKR</sequence>
<gene>
    <name evidence="2" type="ORF">CCAX7_57620</name>
</gene>
<dbReference type="GO" id="GO:0016491">
    <property type="term" value="F:oxidoreductase activity"/>
    <property type="evidence" value="ECO:0007669"/>
    <property type="project" value="UniProtKB-KW"/>
</dbReference>
<dbReference type="Gene3D" id="3.40.50.720">
    <property type="entry name" value="NAD(P)-binding Rossmann-like Domain"/>
    <property type="match status" value="1"/>
</dbReference>
<reference evidence="2 3" key="1">
    <citation type="journal article" date="2019" name="Int. J. Syst. Evol. Microbiol.">
        <title>Capsulimonas corticalis gen. nov., sp. nov., an aerobic capsulated bacterium, of a novel bacterial order, Capsulimonadales ord. nov., of the class Armatimonadia of the phylum Armatimonadetes.</title>
        <authorList>
            <person name="Li J."/>
            <person name="Kudo C."/>
            <person name="Tonouchi A."/>
        </authorList>
    </citation>
    <scope>NUCLEOTIDE SEQUENCE [LARGE SCALE GENOMIC DNA]</scope>
    <source>
        <strain evidence="2 3">AX-7</strain>
    </source>
</reference>
<dbReference type="SUPFAM" id="SSF51735">
    <property type="entry name" value="NAD(P)-binding Rossmann-fold domains"/>
    <property type="match status" value="1"/>
</dbReference>
<dbReference type="OrthoDB" id="9786864at2"/>
<dbReference type="RefSeq" id="WP_119322962.1">
    <property type="nucleotide sequence ID" value="NZ_AP025739.1"/>
</dbReference>
<dbReference type="InterPro" id="IPR036291">
    <property type="entry name" value="NAD(P)-bd_dom_sf"/>
</dbReference>
<dbReference type="AlphaFoldDB" id="A0A402D0C5"/>
<evidence type="ECO:0000313" key="2">
    <source>
        <dbReference type="EMBL" id="BDI33711.1"/>
    </source>
</evidence>
<name>A0A402D0C5_9BACT</name>
<evidence type="ECO:0000313" key="3">
    <source>
        <dbReference type="Proteomes" id="UP000287394"/>
    </source>
</evidence>
<dbReference type="PANTHER" id="PTHR14239:SF10">
    <property type="entry name" value="REDUCTASE"/>
    <property type="match status" value="1"/>
</dbReference>
<dbReference type="PANTHER" id="PTHR14239">
    <property type="entry name" value="DUDULIN-RELATED"/>
    <property type="match status" value="1"/>
</dbReference>
<keyword evidence="3" id="KW-1185">Reference proteome</keyword>
<dbReference type="Pfam" id="PF03807">
    <property type="entry name" value="F420_oxidored"/>
    <property type="match status" value="1"/>
</dbReference>
<evidence type="ECO:0000256" key="1">
    <source>
        <dbReference type="ARBA" id="ARBA00023002"/>
    </source>
</evidence>
<dbReference type="InterPro" id="IPR051267">
    <property type="entry name" value="STEAP_metalloreductase"/>
</dbReference>